<dbReference type="Proteomes" id="UP001396334">
    <property type="component" value="Unassembled WGS sequence"/>
</dbReference>
<feature type="region of interest" description="Disordered" evidence="1">
    <location>
        <begin position="1"/>
        <end position="86"/>
    </location>
</feature>
<proteinExistence type="predicted"/>
<accession>A0ABR2RZN4</accession>
<dbReference type="EMBL" id="JBBPBN010000019">
    <property type="protein sequence ID" value="KAK9018436.1"/>
    <property type="molecule type" value="Genomic_DNA"/>
</dbReference>
<evidence type="ECO:0000313" key="3">
    <source>
        <dbReference type="Proteomes" id="UP001396334"/>
    </source>
</evidence>
<organism evidence="2 3">
    <name type="scientific">Hibiscus sabdariffa</name>
    <name type="common">roselle</name>
    <dbReference type="NCBI Taxonomy" id="183260"/>
    <lineage>
        <taxon>Eukaryota</taxon>
        <taxon>Viridiplantae</taxon>
        <taxon>Streptophyta</taxon>
        <taxon>Embryophyta</taxon>
        <taxon>Tracheophyta</taxon>
        <taxon>Spermatophyta</taxon>
        <taxon>Magnoliopsida</taxon>
        <taxon>eudicotyledons</taxon>
        <taxon>Gunneridae</taxon>
        <taxon>Pentapetalae</taxon>
        <taxon>rosids</taxon>
        <taxon>malvids</taxon>
        <taxon>Malvales</taxon>
        <taxon>Malvaceae</taxon>
        <taxon>Malvoideae</taxon>
        <taxon>Hibiscus</taxon>
    </lineage>
</organism>
<comment type="caution">
    <text evidence="2">The sequence shown here is derived from an EMBL/GenBank/DDBJ whole genome shotgun (WGS) entry which is preliminary data.</text>
</comment>
<evidence type="ECO:0000256" key="1">
    <source>
        <dbReference type="SAM" id="MobiDB-lite"/>
    </source>
</evidence>
<protein>
    <submittedName>
        <fullName evidence="2">Uncharacterized protein</fullName>
    </submittedName>
</protein>
<feature type="compositionally biased region" description="Polar residues" evidence="1">
    <location>
        <begin position="33"/>
        <end position="53"/>
    </location>
</feature>
<name>A0ABR2RZN4_9ROSI</name>
<sequence length="230" mass="25209">MRKMDLTDAVPIQMAMPTPPASEHQPSDPADTQAATPAETHQTPPASRQQSPAVTPEAQASFATTPTTPPTATEPQPSPAQTTETTPSIQLLQLRNQLQRMEARQLQFIEETKVFQNSLTQFLFSQFPNAATFFSTAPPPPAASATKLSAEAGQTEQLHFSSNVGEDIFDWKTPHEHLPEIPTDIPESSRARKRKTPAARVVTEDLPTTSSTAEAEETPANQTAKRRRRY</sequence>
<gene>
    <name evidence="2" type="ORF">V6N11_001412</name>
</gene>
<reference evidence="2 3" key="1">
    <citation type="journal article" date="2024" name="G3 (Bethesda)">
        <title>Genome assembly of Hibiscus sabdariffa L. provides insights into metabolisms of medicinal natural products.</title>
        <authorList>
            <person name="Kim T."/>
        </authorList>
    </citation>
    <scope>NUCLEOTIDE SEQUENCE [LARGE SCALE GENOMIC DNA]</scope>
    <source>
        <strain evidence="2">TK-2024</strain>
        <tissue evidence="2">Old leaves</tissue>
    </source>
</reference>
<evidence type="ECO:0000313" key="2">
    <source>
        <dbReference type="EMBL" id="KAK9018436.1"/>
    </source>
</evidence>
<feature type="compositionally biased region" description="Low complexity" evidence="1">
    <location>
        <begin position="64"/>
        <end position="86"/>
    </location>
</feature>
<keyword evidence="3" id="KW-1185">Reference proteome</keyword>
<feature type="region of interest" description="Disordered" evidence="1">
    <location>
        <begin position="178"/>
        <end position="230"/>
    </location>
</feature>